<dbReference type="EMBL" id="UINC01023766">
    <property type="protein sequence ID" value="SVA96091.1"/>
    <property type="molecule type" value="Genomic_DNA"/>
</dbReference>
<evidence type="ECO:0000313" key="1">
    <source>
        <dbReference type="EMBL" id="SVA96091.1"/>
    </source>
</evidence>
<accession>A0A382A4B6</accession>
<gene>
    <name evidence="1" type="ORF">METZ01_LOCUS148945</name>
</gene>
<name>A0A382A4B6_9ZZZZ</name>
<organism evidence="1">
    <name type="scientific">marine metagenome</name>
    <dbReference type="NCBI Taxonomy" id="408172"/>
    <lineage>
        <taxon>unclassified sequences</taxon>
        <taxon>metagenomes</taxon>
        <taxon>ecological metagenomes</taxon>
    </lineage>
</organism>
<reference evidence="1" key="1">
    <citation type="submission" date="2018-05" db="EMBL/GenBank/DDBJ databases">
        <authorList>
            <person name="Lanie J.A."/>
            <person name="Ng W.-L."/>
            <person name="Kazmierczak K.M."/>
            <person name="Andrzejewski T.M."/>
            <person name="Davidsen T.M."/>
            <person name="Wayne K.J."/>
            <person name="Tettelin H."/>
            <person name="Glass J.I."/>
            <person name="Rusch D."/>
            <person name="Podicherti R."/>
            <person name="Tsui H.-C.T."/>
            <person name="Winkler M.E."/>
        </authorList>
    </citation>
    <scope>NUCLEOTIDE SEQUENCE</scope>
</reference>
<sequence length="52" mass="6049">MKNYKIKNKFFKYTMNLIGNKGLGKSFLGESAKKYLVKHCKTNDIIVNGYKM</sequence>
<feature type="non-terminal residue" evidence="1">
    <location>
        <position position="52"/>
    </location>
</feature>
<proteinExistence type="predicted"/>
<dbReference type="AlphaFoldDB" id="A0A382A4B6"/>
<protein>
    <submittedName>
        <fullName evidence="1">Uncharacterized protein</fullName>
    </submittedName>
</protein>